<feature type="region of interest" description="Disordered" evidence="1">
    <location>
        <begin position="425"/>
        <end position="555"/>
    </location>
</feature>
<evidence type="ECO:0000256" key="1">
    <source>
        <dbReference type="SAM" id="MobiDB-lite"/>
    </source>
</evidence>
<feature type="compositionally biased region" description="Pro residues" evidence="1">
    <location>
        <begin position="593"/>
        <end position="604"/>
    </location>
</feature>
<feature type="compositionally biased region" description="Low complexity" evidence="1">
    <location>
        <begin position="698"/>
        <end position="712"/>
    </location>
</feature>
<name>A0A164PDP6_9AGAM</name>
<proteinExistence type="predicted"/>
<organism evidence="2 3">
    <name type="scientific">Sistotremastrum niveocremeum HHB9708</name>
    <dbReference type="NCBI Taxonomy" id="1314777"/>
    <lineage>
        <taxon>Eukaryota</taxon>
        <taxon>Fungi</taxon>
        <taxon>Dikarya</taxon>
        <taxon>Basidiomycota</taxon>
        <taxon>Agaricomycotina</taxon>
        <taxon>Agaricomycetes</taxon>
        <taxon>Sistotremastrales</taxon>
        <taxon>Sistotremastraceae</taxon>
        <taxon>Sertulicium</taxon>
        <taxon>Sertulicium niveocremeum</taxon>
    </lineage>
</organism>
<sequence length="732" mass="77999">MAIDPSWTFLAQWSTACISQEPDLVALISHIRSLEKGKDTQPKATLLKDNLVSRISERIKTSPLSIQDSALADFYLQENISHLSSSSSSAAVDNLLCLALAQVQNPGGESSFLTTITLILENISTSSTEERHTSYCECVTKLSKASLANEGDREDCVRQRRAIYQGLRNVFSHVRRFLPSTRITLLDSMMQAFLSAHPPTHPSPHSSLSWLFRELLTHLQILFGHRSIHSFFSKVLGHPLAKLSADEQAYHDFACDVVSTYLPALDRALAPFASKLTDKGLSLEEIGCGCGQCNAEAISIVYGNLPQEANRKEEDLEAVLEGRVVLLCLIDELPIARQGDLDNSIFSCGFFASSGKLLRTHYSRSPEQLQRLIEKPATSASEAVTVAPFPSLSTSKPPPSLNHGTLITTSTVGVQTSPSRACQHAHGVVSPSRSSVEGAPHFDVPSSLPQKRTLEEFVENADGSEEADAEVKRRRKSVSPPKLTPGAQESAIVPETPRRCGTPYPRNNDLSEDEDEDEDEDADMTGNHSGSRNADGSGYGGADVEDSVGRAPAPTRGMFNFDTSYGESHRLPIVPDSYVELFGKPPRALAAPSPSPSPPPPPPTKTVLKPPSKGPRSSALPAPTVSGIAKRTASGSTMTATANTTQRGAQGNTATATVPRPAATAETSAAVRGGRGVAASRIGVPLSSRGRTRAQVNAAATTAVPAPARGAPAGRGGTIRGARARAARARGH</sequence>
<feature type="region of interest" description="Disordered" evidence="1">
    <location>
        <begin position="585"/>
        <end position="732"/>
    </location>
</feature>
<feature type="compositionally biased region" description="Acidic residues" evidence="1">
    <location>
        <begin position="510"/>
        <end position="523"/>
    </location>
</feature>
<feature type="compositionally biased region" description="Low complexity" evidence="1">
    <location>
        <begin position="653"/>
        <end position="684"/>
    </location>
</feature>
<feature type="compositionally biased region" description="Polar residues" evidence="1">
    <location>
        <begin position="633"/>
        <end position="652"/>
    </location>
</feature>
<accession>A0A164PDP6</accession>
<evidence type="ECO:0000313" key="2">
    <source>
        <dbReference type="EMBL" id="KZS88625.1"/>
    </source>
</evidence>
<feature type="compositionally biased region" description="Acidic residues" evidence="1">
    <location>
        <begin position="456"/>
        <end position="468"/>
    </location>
</feature>
<gene>
    <name evidence="2" type="ORF">SISNIDRAFT_470070</name>
</gene>
<protein>
    <submittedName>
        <fullName evidence="2">Uncharacterized protein</fullName>
    </submittedName>
</protein>
<evidence type="ECO:0000313" key="3">
    <source>
        <dbReference type="Proteomes" id="UP000076722"/>
    </source>
</evidence>
<dbReference type="AlphaFoldDB" id="A0A164PDP6"/>
<dbReference type="EMBL" id="KV419435">
    <property type="protein sequence ID" value="KZS88625.1"/>
    <property type="molecule type" value="Genomic_DNA"/>
</dbReference>
<keyword evidence="3" id="KW-1185">Reference proteome</keyword>
<dbReference type="Proteomes" id="UP000076722">
    <property type="component" value="Unassembled WGS sequence"/>
</dbReference>
<reference evidence="2 3" key="1">
    <citation type="journal article" date="2016" name="Mol. Biol. Evol.">
        <title>Comparative Genomics of Early-Diverging Mushroom-Forming Fungi Provides Insights into the Origins of Lignocellulose Decay Capabilities.</title>
        <authorList>
            <person name="Nagy L.G."/>
            <person name="Riley R."/>
            <person name="Tritt A."/>
            <person name="Adam C."/>
            <person name="Daum C."/>
            <person name="Floudas D."/>
            <person name="Sun H."/>
            <person name="Yadav J.S."/>
            <person name="Pangilinan J."/>
            <person name="Larsson K.H."/>
            <person name="Matsuura K."/>
            <person name="Barry K."/>
            <person name="Labutti K."/>
            <person name="Kuo R."/>
            <person name="Ohm R.A."/>
            <person name="Bhattacharya S.S."/>
            <person name="Shirouzu T."/>
            <person name="Yoshinaga Y."/>
            <person name="Martin F.M."/>
            <person name="Grigoriev I.V."/>
            <person name="Hibbett D.S."/>
        </authorList>
    </citation>
    <scope>NUCLEOTIDE SEQUENCE [LARGE SCALE GENOMIC DNA]</scope>
    <source>
        <strain evidence="2 3">HHB9708</strain>
    </source>
</reference>
<feature type="compositionally biased region" description="Basic residues" evidence="1">
    <location>
        <begin position="722"/>
        <end position="732"/>
    </location>
</feature>